<name>A0ABN7WL02_GIGMA</name>
<keyword evidence="2" id="KW-1185">Reference proteome</keyword>
<proteinExistence type="predicted"/>
<protein>
    <submittedName>
        <fullName evidence="1">17784_t:CDS:1</fullName>
    </submittedName>
</protein>
<dbReference type="Proteomes" id="UP000789901">
    <property type="component" value="Unassembled WGS sequence"/>
</dbReference>
<evidence type="ECO:0000313" key="1">
    <source>
        <dbReference type="EMBL" id="CAG8833607.1"/>
    </source>
</evidence>
<reference evidence="1 2" key="1">
    <citation type="submission" date="2021-06" db="EMBL/GenBank/DDBJ databases">
        <authorList>
            <person name="Kallberg Y."/>
            <person name="Tangrot J."/>
            <person name="Rosling A."/>
        </authorList>
    </citation>
    <scope>NUCLEOTIDE SEQUENCE [LARGE SCALE GENOMIC DNA]</scope>
    <source>
        <strain evidence="1 2">120-4 pot B 10/14</strain>
    </source>
</reference>
<feature type="non-terminal residue" evidence="1">
    <location>
        <position position="223"/>
    </location>
</feature>
<accession>A0ABN7WL02</accession>
<comment type="caution">
    <text evidence="1">The sequence shown here is derived from an EMBL/GenBank/DDBJ whole genome shotgun (WGS) entry which is preliminary data.</text>
</comment>
<evidence type="ECO:0000313" key="2">
    <source>
        <dbReference type="Proteomes" id="UP000789901"/>
    </source>
</evidence>
<gene>
    <name evidence="1" type="ORF">GMARGA_LOCUS31639</name>
</gene>
<dbReference type="EMBL" id="CAJVQB010047753">
    <property type="protein sequence ID" value="CAG8833607.1"/>
    <property type="molecule type" value="Genomic_DNA"/>
</dbReference>
<organism evidence="1 2">
    <name type="scientific">Gigaspora margarita</name>
    <dbReference type="NCBI Taxonomy" id="4874"/>
    <lineage>
        <taxon>Eukaryota</taxon>
        <taxon>Fungi</taxon>
        <taxon>Fungi incertae sedis</taxon>
        <taxon>Mucoromycota</taxon>
        <taxon>Glomeromycotina</taxon>
        <taxon>Glomeromycetes</taxon>
        <taxon>Diversisporales</taxon>
        <taxon>Gigasporaceae</taxon>
        <taxon>Gigaspora</taxon>
    </lineage>
</organism>
<sequence>VLVEAIRHYKASCYYYLAVWECEKLQVMKVHLANYCENCSENISNYWHQKLIEETDIVHIQTNDLQDMDCFSLEVKHQIDQSLLKAWVIAGIPFEVIEYPFIKDLFKKLKYDPPSHSILSGRLLEVENYSSEILTDEFLLLEIFNLIEDIGSEKFAAVVTDATSNCYSARKKIQAKYSYLGYTLHGTYAVNISAVAEIMDLEKDLSSEESSENFECTQNILLI</sequence>
<feature type="non-terminal residue" evidence="1">
    <location>
        <position position="1"/>
    </location>
</feature>